<evidence type="ECO:0000256" key="1">
    <source>
        <dbReference type="SAM" id="SignalP"/>
    </source>
</evidence>
<dbReference type="Proteomes" id="UP001255601">
    <property type="component" value="Unassembled WGS sequence"/>
</dbReference>
<dbReference type="EMBL" id="JAVIZC010000003">
    <property type="protein sequence ID" value="MDR6104476.1"/>
    <property type="molecule type" value="Genomic_DNA"/>
</dbReference>
<feature type="chain" id="PRO_5042470239" evidence="1">
    <location>
        <begin position="28"/>
        <end position="375"/>
    </location>
</feature>
<comment type="caution">
    <text evidence="2">The sequence shown here is derived from an EMBL/GenBank/DDBJ whole genome shotgun (WGS) entry which is preliminary data.</text>
</comment>
<evidence type="ECO:0000313" key="3">
    <source>
        <dbReference type="Proteomes" id="UP001255601"/>
    </source>
</evidence>
<evidence type="ECO:0000313" key="2">
    <source>
        <dbReference type="EMBL" id="MDR6104476.1"/>
    </source>
</evidence>
<gene>
    <name evidence="2" type="ORF">QE369_004673</name>
</gene>
<reference evidence="2" key="1">
    <citation type="submission" date="2023-08" db="EMBL/GenBank/DDBJ databases">
        <title>Functional and genomic diversity of the sorghum phyllosphere microbiome.</title>
        <authorList>
            <person name="Shade A."/>
        </authorList>
    </citation>
    <scope>NUCLEOTIDE SEQUENCE</scope>
    <source>
        <strain evidence="2">SORGH_AS_0974</strain>
    </source>
</reference>
<proteinExistence type="predicted"/>
<dbReference type="AlphaFoldDB" id="A0AAJ2BDJ8"/>
<sequence>MVPVKGAGVKLKMRIALMIAATLYASAAFSQQSAQQSQQVPKPQVNVRTDAFLFKGGPSLGDSDKVRWDFYKADSMGGRSDENVGGAYDATFEEKIPPGKYVAVAALGNISREIAFEVKDGAVTELAVDFEAAQLTLVPKRSPDSKEAEPLARVTVTQDEFSDSVYGAKELYVPAGELKLEGRIGPAVAEETITVKAGDTVSHDVIIPSGVVVTNAVYKEGGRQVETDSIRFEALKDMQTLDGTRETITGTYGPGKIMQMPAGNFIMRARLGKVTVEKPFSVTAGQRTDLSIDLDAGVLVVSAPQAERIDILETTKDLQGTQKEISGRYGTTHQETLHPGTYAVKVTYDKTANRDPKEVSATVTASERTEINITD</sequence>
<organism evidence="2 3">
    <name type="scientific">Agrobacterium larrymoorei</name>
    <dbReference type="NCBI Taxonomy" id="160699"/>
    <lineage>
        <taxon>Bacteria</taxon>
        <taxon>Pseudomonadati</taxon>
        <taxon>Pseudomonadota</taxon>
        <taxon>Alphaproteobacteria</taxon>
        <taxon>Hyphomicrobiales</taxon>
        <taxon>Rhizobiaceae</taxon>
        <taxon>Rhizobium/Agrobacterium group</taxon>
        <taxon>Agrobacterium</taxon>
    </lineage>
</organism>
<accession>A0AAJ2BDJ8</accession>
<protein>
    <submittedName>
        <fullName evidence="2">Uncharacterized protein</fullName>
    </submittedName>
</protein>
<keyword evidence="1" id="KW-0732">Signal</keyword>
<name>A0AAJ2BDJ8_9HYPH</name>
<feature type="signal peptide" evidence="1">
    <location>
        <begin position="1"/>
        <end position="27"/>
    </location>
</feature>